<dbReference type="InterPro" id="IPR036869">
    <property type="entry name" value="J_dom_sf"/>
</dbReference>
<feature type="region of interest" description="Disordered" evidence="4">
    <location>
        <begin position="1145"/>
        <end position="1251"/>
    </location>
</feature>
<dbReference type="PANTHER" id="PTHR12169">
    <property type="entry name" value="ATPASE N2B"/>
    <property type="match status" value="1"/>
</dbReference>
<dbReference type="CDD" id="cd06257">
    <property type="entry name" value="DnaJ"/>
    <property type="match status" value="1"/>
</dbReference>
<dbReference type="OrthoDB" id="2193432at2759"/>
<feature type="compositionally biased region" description="Low complexity" evidence="4">
    <location>
        <begin position="1007"/>
        <end position="1021"/>
    </location>
</feature>
<dbReference type="SMART" id="SM00271">
    <property type="entry name" value="DnaJ"/>
    <property type="match status" value="1"/>
</dbReference>
<feature type="region of interest" description="Disordered" evidence="4">
    <location>
        <begin position="709"/>
        <end position="747"/>
    </location>
</feature>
<dbReference type="Pfam" id="PF03969">
    <property type="entry name" value="AFG1_ATPase"/>
    <property type="match status" value="2"/>
</dbReference>
<evidence type="ECO:0000313" key="6">
    <source>
        <dbReference type="EMBL" id="SPO38400.1"/>
    </source>
</evidence>
<dbReference type="Gene3D" id="1.10.287.110">
    <property type="entry name" value="DnaJ domain"/>
    <property type="match status" value="1"/>
</dbReference>
<comment type="similarity">
    <text evidence="1">Belongs to the AFG1 ATPase family.</text>
</comment>
<feature type="region of interest" description="Disordered" evidence="4">
    <location>
        <begin position="41"/>
        <end position="65"/>
    </location>
</feature>
<dbReference type="GO" id="GO:0005739">
    <property type="term" value="C:mitochondrion"/>
    <property type="evidence" value="ECO:0007669"/>
    <property type="project" value="TreeGrafter"/>
</dbReference>
<feature type="region of interest" description="Disordered" evidence="4">
    <location>
        <begin position="280"/>
        <end position="300"/>
    </location>
</feature>
<name>A0A5C3F2S0_9BASI</name>
<evidence type="ECO:0000256" key="2">
    <source>
        <dbReference type="ARBA" id="ARBA00022741"/>
    </source>
</evidence>
<feature type="compositionally biased region" description="Low complexity" evidence="4">
    <location>
        <begin position="1188"/>
        <end position="1202"/>
    </location>
</feature>
<dbReference type="Proteomes" id="UP000323386">
    <property type="component" value="Unassembled WGS sequence"/>
</dbReference>
<dbReference type="PRINTS" id="PR00625">
    <property type="entry name" value="JDOMAIN"/>
</dbReference>
<evidence type="ECO:0000256" key="4">
    <source>
        <dbReference type="SAM" id="MobiDB-lite"/>
    </source>
</evidence>
<organism evidence="6 7">
    <name type="scientific">Pseudozyma flocculosa</name>
    <dbReference type="NCBI Taxonomy" id="84751"/>
    <lineage>
        <taxon>Eukaryota</taxon>
        <taxon>Fungi</taxon>
        <taxon>Dikarya</taxon>
        <taxon>Basidiomycota</taxon>
        <taxon>Ustilaginomycotina</taxon>
        <taxon>Ustilaginomycetes</taxon>
        <taxon>Ustilaginales</taxon>
        <taxon>Ustilaginaceae</taxon>
        <taxon>Pseudozyma</taxon>
    </lineage>
</organism>
<dbReference type="Pfam" id="PF00226">
    <property type="entry name" value="DnaJ"/>
    <property type="match status" value="1"/>
</dbReference>
<sequence length="1338" mass="146688">MLRSARLITSRQHPVATNRASHHTVAAASSAAALCTTRRQPLPSSSKLHGPLCPSSTRHAPPRHVPTTTTALRRLATSAPDSASAAPVEANALQVTDPLLIYRAKVARGELEEDEEQLRALVELRRINRTLRDYIPPAHLLGILNQDTHAQEAQAARTIQQQRRLAEQRSQDDQDPSPVPQKEKIGDLVRWLSDTEGLAELGTPKGLMITGTPGTGKSMVMDIFYDSLPTKHKFRRHYHHLLLDLYKIIWDEAERRRIALRQGGPRKTVAPRRGLGGVWVREGKGKGKAAPASDASPDNQRGWKRLLEGMPFMRYDSLEDKPADAPDIPGPDGDVVKTTLPLHAAAHLFLKHGHILLFDEIQLVDVASAGLLRRTLEAYWRLGGVVIGTSNRIPKDLYASNVQRGQLTQFLEILGERCPNFEMRKTRDFRREPFYREEWLKRRQQAEGEGEEGQDAAGEAAGREATGPESAAPPRRATYFVRGEEDEFRAAAQDAIRGREGIPASVEVYGRKLLIPFSISASDAGPSVCRFTFEQLCDSPLGPADYLTLASTYHTFIIDAVPQLTLMQKNQARRLITLLDAVYEAGCRLILLADSSPDDLFFPDAKDAARHAAKGAAAGPGTIVEEIRGGQYVTSSAGEHDDVVDMSANGGINPFKTPPAGQAYPEEHELAEAQRRQRSSQQRVDVERDEFMSDSLIQMETLSEALQDTEEGFRPNILPYESRPDRSAGAREAMREEERGKQRPEDELALQRERELSDKVGFKHLALFSGEDERFAYQRAVSRLFEMSHPDWVVRKSWRPFLNGEMDSWKGSEAEKRERMRELGQVPAVDAAAASSAGAPTPLLDEARAQLDGAKATVRPLRHTPAGLEAEGDFADEASYQESTFPARNADPSYWTEEHRRYYDQPNRGASNAGLPEDGRPNFDPGPVGRRDREGLPVLSDVHFWGVREDWGKKAGPWGRGAAVFEKEAAGGEGAGKGEGEGEGKGQGLDSELPRPSGAASSGGPGSAASTTATTGATSTPFHPTGRRSMSTSATHAGGSSSSSSSMRSVPRRGFSTTRRAAAQVVPDHYKTLQIQRTASKAQIKAQFYKLSKELHPDVNPSDDAKKKFQQVSEAYATLGSETARACHVCGAGDGGRRVYDRDTSASSMQYGGGGGAATPGYSYDPTSNASRRARATYAWNHTRRSHPSSSSSSSSSQQRSESAGRQTHSSIFTHTKSHFETLAARQRRREELNNHRARSGVGGAGGRAARQHYDETRTLQEESSSAVVRFLQVGFMLYVVFKLGTMFVGSSAVGAQADDEWEDVEDVEVEVEVECVVRAMRGSHRGNEDGLQASRTL</sequence>
<dbReference type="SUPFAM" id="SSF46565">
    <property type="entry name" value="Chaperone J-domain"/>
    <property type="match status" value="1"/>
</dbReference>
<evidence type="ECO:0000259" key="5">
    <source>
        <dbReference type="PROSITE" id="PS50076"/>
    </source>
</evidence>
<dbReference type="Gene3D" id="3.40.50.300">
    <property type="entry name" value="P-loop containing nucleotide triphosphate hydrolases"/>
    <property type="match status" value="1"/>
</dbReference>
<feature type="compositionally biased region" description="Polar residues" evidence="4">
    <location>
        <begin position="1204"/>
        <end position="1215"/>
    </location>
</feature>
<feature type="compositionally biased region" description="Basic and acidic residues" evidence="4">
    <location>
        <begin position="722"/>
        <end position="747"/>
    </location>
</feature>
<dbReference type="InterPro" id="IPR001623">
    <property type="entry name" value="DnaJ_domain"/>
</dbReference>
<feature type="region of interest" description="Disordered" evidence="4">
    <location>
        <begin position="904"/>
        <end position="934"/>
    </location>
</feature>
<feature type="region of interest" description="Disordered" evidence="4">
    <location>
        <begin position="1"/>
        <end position="21"/>
    </location>
</feature>
<reference evidence="6 7" key="1">
    <citation type="submission" date="2018-03" db="EMBL/GenBank/DDBJ databases">
        <authorList>
            <person name="Guldener U."/>
        </authorList>
    </citation>
    <scope>NUCLEOTIDE SEQUENCE [LARGE SCALE GENOMIC DNA]</scope>
    <source>
        <strain evidence="6 7">DAOM196992</strain>
    </source>
</reference>
<keyword evidence="3" id="KW-0067">ATP-binding</keyword>
<dbReference type="PANTHER" id="PTHR12169:SF2">
    <property type="entry name" value="AFG1P"/>
    <property type="match status" value="1"/>
</dbReference>
<dbReference type="InterPro" id="IPR005654">
    <property type="entry name" value="ATPase_AFG1-like"/>
</dbReference>
<feature type="region of interest" description="Disordered" evidence="4">
    <location>
        <begin position="152"/>
        <end position="184"/>
    </location>
</feature>
<gene>
    <name evidence="6" type="ORF">PSFLO_03878</name>
</gene>
<dbReference type="InterPro" id="IPR027417">
    <property type="entry name" value="P-loop_NTPase"/>
</dbReference>
<feature type="compositionally biased region" description="Low complexity" evidence="4">
    <location>
        <begin position="152"/>
        <end position="163"/>
    </location>
</feature>
<feature type="region of interest" description="Disordered" evidence="4">
    <location>
        <begin position="971"/>
        <end position="1063"/>
    </location>
</feature>
<feature type="compositionally biased region" description="Low complexity" evidence="4">
    <location>
        <begin position="1029"/>
        <end position="1049"/>
    </location>
</feature>
<dbReference type="GO" id="GO:0005524">
    <property type="term" value="F:ATP binding"/>
    <property type="evidence" value="ECO:0007669"/>
    <property type="project" value="UniProtKB-KW"/>
</dbReference>
<dbReference type="GO" id="GO:0016887">
    <property type="term" value="F:ATP hydrolysis activity"/>
    <property type="evidence" value="ECO:0007669"/>
    <property type="project" value="InterPro"/>
</dbReference>
<accession>A0A5C3F2S0</accession>
<feature type="compositionally biased region" description="Basic and acidic residues" evidence="4">
    <location>
        <begin position="971"/>
        <end position="984"/>
    </location>
</feature>
<protein>
    <submittedName>
        <fullName evidence="6">Related to ATPase family protein</fullName>
    </submittedName>
</protein>
<keyword evidence="7" id="KW-1185">Reference proteome</keyword>
<keyword evidence="2" id="KW-0547">Nucleotide-binding</keyword>
<evidence type="ECO:0000256" key="3">
    <source>
        <dbReference type="ARBA" id="ARBA00022840"/>
    </source>
</evidence>
<feature type="domain" description="J" evidence="5">
    <location>
        <begin position="1068"/>
        <end position="1144"/>
    </location>
</feature>
<dbReference type="EMBL" id="OOIP01000010">
    <property type="protein sequence ID" value="SPO38400.1"/>
    <property type="molecule type" value="Genomic_DNA"/>
</dbReference>
<proteinExistence type="inferred from homology"/>
<evidence type="ECO:0000313" key="7">
    <source>
        <dbReference type="Proteomes" id="UP000323386"/>
    </source>
</evidence>
<feature type="region of interest" description="Disordered" evidence="4">
    <location>
        <begin position="442"/>
        <end position="475"/>
    </location>
</feature>
<dbReference type="SUPFAM" id="SSF52540">
    <property type="entry name" value="P-loop containing nucleoside triphosphate hydrolases"/>
    <property type="match status" value="1"/>
</dbReference>
<dbReference type="PROSITE" id="PS50076">
    <property type="entry name" value="DNAJ_2"/>
    <property type="match status" value="1"/>
</dbReference>
<feature type="compositionally biased region" description="Low complexity" evidence="4">
    <location>
        <begin position="455"/>
        <end position="467"/>
    </location>
</feature>
<evidence type="ECO:0000256" key="1">
    <source>
        <dbReference type="ARBA" id="ARBA00010322"/>
    </source>
</evidence>